<dbReference type="EMBL" id="BARU01020109">
    <property type="protein sequence ID" value="GAH60331.1"/>
    <property type="molecule type" value="Genomic_DNA"/>
</dbReference>
<feature type="domain" description="Glycosyl transferase family 1" evidence="1">
    <location>
        <begin position="3"/>
        <end position="89"/>
    </location>
</feature>
<organism evidence="2">
    <name type="scientific">marine sediment metagenome</name>
    <dbReference type="NCBI Taxonomy" id="412755"/>
    <lineage>
        <taxon>unclassified sequences</taxon>
        <taxon>metagenomes</taxon>
        <taxon>ecological metagenomes</taxon>
    </lineage>
</organism>
<accession>X1GR11</accession>
<dbReference type="GO" id="GO:0016757">
    <property type="term" value="F:glycosyltransferase activity"/>
    <property type="evidence" value="ECO:0007669"/>
    <property type="project" value="InterPro"/>
</dbReference>
<reference evidence="2" key="1">
    <citation type="journal article" date="2014" name="Front. Microbiol.">
        <title>High frequency of phylogenetically diverse reductive dehalogenase-homologous genes in deep subseafloor sedimentary metagenomes.</title>
        <authorList>
            <person name="Kawai M."/>
            <person name="Futagami T."/>
            <person name="Toyoda A."/>
            <person name="Takaki Y."/>
            <person name="Nishi S."/>
            <person name="Hori S."/>
            <person name="Arai W."/>
            <person name="Tsubouchi T."/>
            <person name="Morono Y."/>
            <person name="Uchiyama I."/>
            <person name="Ito T."/>
            <person name="Fujiyama A."/>
            <person name="Inagaki F."/>
            <person name="Takami H."/>
        </authorList>
    </citation>
    <scope>NUCLEOTIDE SEQUENCE</scope>
    <source>
        <strain evidence="2">Expedition CK06-06</strain>
    </source>
</reference>
<dbReference type="Pfam" id="PF00534">
    <property type="entry name" value="Glycos_transf_1"/>
    <property type="match status" value="1"/>
</dbReference>
<gene>
    <name evidence="2" type="ORF">S03H2_33056</name>
</gene>
<dbReference type="SUPFAM" id="SSF53756">
    <property type="entry name" value="UDP-Glycosyltransferase/glycogen phosphorylase"/>
    <property type="match status" value="1"/>
</dbReference>
<dbReference type="InterPro" id="IPR001296">
    <property type="entry name" value="Glyco_trans_1"/>
</dbReference>
<comment type="caution">
    <text evidence="2">The sequence shown here is derived from an EMBL/GenBank/DDBJ whole genome shotgun (WGS) entry which is preliminary data.</text>
</comment>
<dbReference type="Gene3D" id="3.40.50.2000">
    <property type="entry name" value="Glycogen Phosphorylase B"/>
    <property type="match status" value="1"/>
</dbReference>
<sequence>MDGFHVLGYQPYSVIRDVFKKSSVFVCPARAKAFGLPVVEAMSAGLIPVTTHRTGARDFVMKVHPKLVVSINKLSKRVTEVLSMDSDERSELLTRGSEVALSWNEETAKKVHLKAIGELLAAKNDYPE</sequence>
<name>X1GR11_9ZZZZ</name>
<dbReference type="AlphaFoldDB" id="X1GR11"/>
<evidence type="ECO:0000313" key="2">
    <source>
        <dbReference type="EMBL" id="GAH60331.1"/>
    </source>
</evidence>
<protein>
    <recommendedName>
        <fullName evidence="1">Glycosyl transferase family 1 domain-containing protein</fullName>
    </recommendedName>
</protein>
<evidence type="ECO:0000259" key="1">
    <source>
        <dbReference type="Pfam" id="PF00534"/>
    </source>
</evidence>
<proteinExistence type="predicted"/>